<dbReference type="PANTHER" id="PTHR42923:SF47">
    <property type="entry name" value="BLR3003 PROTEIN"/>
    <property type="match status" value="1"/>
</dbReference>
<dbReference type="PROSITE" id="PS51257">
    <property type="entry name" value="PROKAR_LIPOPROTEIN"/>
    <property type="match status" value="1"/>
</dbReference>
<dbReference type="InterPro" id="IPR017830">
    <property type="entry name" value="SQase_HpnE"/>
</dbReference>
<dbReference type="InterPro" id="IPR002937">
    <property type="entry name" value="Amino_oxidase"/>
</dbReference>
<proteinExistence type="predicted"/>
<dbReference type="RefSeq" id="WP_027289602.1">
    <property type="nucleotide sequence ID" value="NZ_NRRE01000028.1"/>
</dbReference>
<reference evidence="2" key="1">
    <citation type="submission" date="2017-08" db="EMBL/GenBank/DDBJ databases">
        <authorList>
            <person name="Imhoff J.F."/>
            <person name="Rahn T."/>
            <person name="Kuenzel S."/>
            <person name="Neulinger S.C."/>
        </authorList>
    </citation>
    <scope>NUCLEOTIDE SEQUENCE</scope>
    <source>
        <strain evidence="2">DSM 9154</strain>
    </source>
</reference>
<dbReference type="Pfam" id="PF01593">
    <property type="entry name" value="Amino_oxidase"/>
    <property type="match status" value="1"/>
</dbReference>
<dbReference type="NCBIfam" id="TIGR03467">
    <property type="entry name" value="HpnE"/>
    <property type="match status" value="1"/>
</dbReference>
<name>A0A934QKK9_9PROT</name>
<dbReference type="InterPro" id="IPR036188">
    <property type="entry name" value="FAD/NAD-bd_sf"/>
</dbReference>
<feature type="domain" description="Amine oxidase" evidence="1">
    <location>
        <begin position="11"/>
        <end position="416"/>
    </location>
</feature>
<dbReference type="GO" id="GO:0016491">
    <property type="term" value="F:oxidoreductase activity"/>
    <property type="evidence" value="ECO:0007669"/>
    <property type="project" value="InterPro"/>
</dbReference>
<dbReference type="Gene3D" id="1.10.3110.10">
    <property type="entry name" value="protoporphyrinogen ix oxidase, domain 3"/>
    <property type="match status" value="1"/>
</dbReference>
<evidence type="ECO:0000259" key="1">
    <source>
        <dbReference type="Pfam" id="PF01593"/>
    </source>
</evidence>
<evidence type="ECO:0000313" key="2">
    <source>
        <dbReference type="EMBL" id="MBK1698613.1"/>
    </source>
</evidence>
<dbReference type="EMBL" id="NRRE01000028">
    <property type="protein sequence ID" value="MBK1698613.1"/>
    <property type="molecule type" value="Genomic_DNA"/>
</dbReference>
<dbReference type="InterPro" id="IPR050464">
    <property type="entry name" value="Zeta_carotene_desat/Oxidored"/>
</dbReference>
<protein>
    <recommendedName>
        <fullName evidence="1">Amine oxidase domain-containing protein</fullName>
    </recommendedName>
</protein>
<dbReference type="Gene3D" id="3.50.50.60">
    <property type="entry name" value="FAD/NAD(P)-binding domain"/>
    <property type="match status" value="1"/>
</dbReference>
<reference evidence="2" key="2">
    <citation type="journal article" date="2020" name="Microorganisms">
        <title>Osmotic Adaptation and Compatible Solute Biosynthesis of Phototrophic Bacteria as Revealed from Genome Analyses.</title>
        <authorList>
            <person name="Imhoff J.F."/>
            <person name="Rahn T."/>
            <person name="Kunzel S."/>
            <person name="Keller A."/>
            <person name="Neulinger S.C."/>
        </authorList>
    </citation>
    <scope>NUCLEOTIDE SEQUENCE</scope>
    <source>
        <strain evidence="2">DSM 9154</strain>
    </source>
</reference>
<comment type="caution">
    <text evidence="2">The sequence shown here is derived from an EMBL/GenBank/DDBJ whole genome shotgun (WGS) entry which is preliminary data.</text>
</comment>
<dbReference type="SUPFAM" id="SSF51905">
    <property type="entry name" value="FAD/NAD(P)-binding domain"/>
    <property type="match status" value="1"/>
</dbReference>
<organism evidence="2 3">
    <name type="scientific">Rhodovibrio salinarum</name>
    <dbReference type="NCBI Taxonomy" id="1087"/>
    <lineage>
        <taxon>Bacteria</taxon>
        <taxon>Pseudomonadati</taxon>
        <taxon>Pseudomonadota</taxon>
        <taxon>Alphaproteobacteria</taxon>
        <taxon>Rhodospirillales</taxon>
        <taxon>Rhodovibrionaceae</taxon>
        <taxon>Rhodovibrio</taxon>
    </lineage>
</organism>
<gene>
    <name evidence="2" type="ORF">CKO21_15300</name>
</gene>
<sequence length="419" mass="45178">MARTHVIGAGMAGLACAVRLARAGEAVTLYDAAPQAGGRCRSLYDPQLERWIDNGNHLLLSANPNARAFLRATGAEHHLSAPPNAAFPFVDLKTGERWTVRPNDGRLPWWLWVPSRRVKGASALDHLRGAGIAFARDGETVAERLSRPGHAIWERLWKPLAVSILNTEPEAADARLLRRVILDSFAKGGRYSRPLVAIQSLSDTFVDPALATLDVYGADVRLGWRLRDLGGDDGGITGLDFAQGYEPVAPDDRVILAVPAPVARQLIPGLTAPTDTRPIVNAHIRLPHRARLAEGIPFLGLVGGTAEWVFLRNDVASVTVSAATQLADRSPSEIAEILWPDVAKALALDPRHQPPMRVIKERRATFAQTPAAVRQRPPAKTPIPNLLLAGDWTDTGLPATIEGATTSGHTAADLVLKAR</sequence>
<dbReference type="AlphaFoldDB" id="A0A934QKK9"/>
<evidence type="ECO:0000313" key="3">
    <source>
        <dbReference type="Proteomes" id="UP000778970"/>
    </source>
</evidence>
<dbReference type="PRINTS" id="PR00419">
    <property type="entry name" value="ADXRDTASE"/>
</dbReference>
<dbReference type="Gene3D" id="3.90.660.20">
    <property type="entry name" value="Protoporphyrinogen oxidase, mitochondrial, domain 2"/>
    <property type="match status" value="1"/>
</dbReference>
<dbReference type="PANTHER" id="PTHR42923">
    <property type="entry name" value="PROTOPORPHYRINOGEN OXIDASE"/>
    <property type="match status" value="1"/>
</dbReference>
<keyword evidence="3" id="KW-1185">Reference proteome</keyword>
<accession>A0A934QKK9</accession>
<dbReference type="Proteomes" id="UP000778970">
    <property type="component" value="Unassembled WGS sequence"/>
</dbReference>